<sequence length="131" mass="14507">MQKLGTHYEKLKKNRSKTKILIKIKEIEVTAQDLGKEVTKAASGNKKFIAKFKKNMGLVTTLAQNQAKAMAGSGNKSTTIWEKNLADSVMDKLEADIKKISGFKLGACVAKVRIPEIVLIELEDRNADTQM</sequence>
<evidence type="ECO:0000313" key="1">
    <source>
        <dbReference type="EMBL" id="MVO16968.1"/>
    </source>
</evidence>
<name>A0A6L6WIH3_9RHOB</name>
<reference evidence="1 2" key="1">
    <citation type="submission" date="2019-12" db="EMBL/GenBank/DDBJ databases">
        <authorList>
            <person name="Zhang Y.-J."/>
        </authorList>
    </citation>
    <scope>NUCLEOTIDE SEQUENCE [LARGE SCALE GENOMIC DNA]</scope>
    <source>
        <strain evidence="1 2">CY05</strain>
    </source>
</reference>
<dbReference type="Proteomes" id="UP000478892">
    <property type="component" value="Unassembled WGS sequence"/>
</dbReference>
<gene>
    <name evidence="1" type="ORF">GO984_14215</name>
</gene>
<proteinExistence type="predicted"/>
<organism evidence="1 2">
    <name type="scientific">Parasedimentitalea huanghaiensis</name>
    <dbReference type="NCBI Taxonomy" id="2682100"/>
    <lineage>
        <taxon>Bacteria</taxon>
        <taxon>Pseudomonadati</taxon>
        <taxon>Pseudomonadota</taxon>
        <taxon>Alphaproteobacteria</taxon>
        <taxon>Rhodobacterales</taxon>
        <taxon>Paracoccaceae</taxon>
        <taxon>Parasedimentitalea</taxon>
    </lineage>
</organism>
<dbReference type="RefSeq" id="WP_157023191.1">
    <property type="nucleotide sequence ID" value="NZ_WQLV01000008.1"/>
</dbReference>
<keyword evidence="2" id="KW-1185">Reference proteome</keyword>
<protein>
    <submittedName>
        <fullName evidence="1">Uncharacterized protein</fullName>
    </submittedName>
</protein>
<dbReference type="EMBL" id="WQLV01000008">
    <property type="protein sequence ID" value="MVO16968.1"/>
    <property type="molecule type" value="Genomic_DNA"/>
</dbReference>
<comment type="caution">
    <text evidence="1">The sequence shown here is derived from an EMBL/GenBank/DDBJ whole genome shotgun (WGS) entry which is preliminary data.</text>
</comment>
<evidence type="ECO:0000313" key="2">
    <source>
        <dbReference type="Proteomes" id="UP000478892"/>
    </source>
</evidence>
<accession>A0A6L6WIH3</accession>
<dbReference type="AlphaFoldDB" id="A0A6L6WIH3"/>